<dbReference type="GO" id="GO:0016491">
    <property type="term" value="F:oxidoreductase activity"/>
    <property type="evidence" value="ECO:0007669"/>
    <property type="project" value="UniProtKB-KW"/>
</dbReference>
<dbReference type="InterPro" id="IPR002347">
    <property type="entry name" value="SDR_fam"/>
</dbReference>
<dbReference type="PANTHER" id="PTHR44196">
    <property type="entry name" value="DEHYDROGENASE/REDUCTASE SDR FAMILY MEMBER 7B"/>
    <property type="match status" value="1"/>
</dbReference>
<evidence type="ECO:0000256" key="2">
    <source>
        <dbReference type="ARBA" id="ARBA00023002"/>
    </source>
</evidence>
<proteinExistence type="inferred from homology"/>
<dbReference type="Pfam" id="PF00106">
    <property type="entry name" value="adh_short"/>
    <property type="match status" value="1"/>
</dbReference>
<dbReference type="InterPro" id="IPR036291">
    <property type="entry name" value="NAD(P)-bd_dom_sf"/>
</dbReference>
<feature type="non-terminal residue" evidence="3">
    <location>
        <position position="98"/>
    </location>
</feature>
<dbReference type="EMBL" id="UINC01190121">
    <property type="protein sequence ID" value="SVE04116.1"/>
    <property type="molecule type" value="Genomic_DNA"/>
</dbReference>
<dbReference type="SUPFAM" id="SSF51735">
    <property type="entry name" value="NAD(P)-binding Rossmann-fold domains"/>
    <property type="match status" value="1"/>
</dbReference>
<reference evidence="3" key="1">
    <citation type="submission" date="2018-05" db="EMBL/GenBank/DDBJ databases">
        <authorList>
            <person name="Lanie J.A."/>
            <person name="Ng W.-L."/>
            <person name="Kazmierczak K.M."/>
            <person name="Andrzejewski T.M."/>
            <person name="Davidsen T.M."/>
            <person name="Wayne K.J."/>
            <person name="Tettelin H."/>
            <person name="Glass J.I."/>
            <person name="Rusch D."/>
            <person name="Podicherti R."/>
            <person name="Tsui H.-C.T."/>
            <person name="Winkler M.E."/>
        </authorList>
    </citation>
    <scope>NUCLEOTIDE SEQUENCE</scope>
</reference>
<protein>
    <recommendedName>
        <fullName evidence="4">Short-chain dehydrogenase/reductase SDR</fullName>
    </recommendedName>
</protein>
<accession>A0A383A8A6</accession>
<dbReference type="Gene3D" id="3.40.50.720">
    <property type="entry name" value="NAD(P)-binding Rossmann-like Domain"/>
    <property type="match status" value="1"/>
</dbReference>
<evidence type="ECO:0008006" key="4">
    <source>
        <dbReference type="Google" id="ProtNLM"/>
    </source>
</evidence>
<dbReference type="PANTHER" id="PTHR44196:SF1">
    <property type="entry name" value="DEHYDROGENASE_REDUCTASE SDR FAMILY MEMBER 7B"/>
    <property type="match status" value="1"/>
</dbReference>
<dbReference type="AlphaFoldDB" id="A0A383A8A6"/>
<name>A0A383A8A6_9ZZZZ</name>
<sequence length="98" mass="10740">MACDFASRQARCVLFARNKEALYGVVAECEKAGGEAIAVVGDVTKPDDCERLVNEAAARFGGIDIYLSNAGLSMWAPFEEVKDLNIFRRMMEVNYLGA</sequence>
<dbReference type="GO" id="GO:0016020">
    <property type="term" value="C:membrane"/>
    <property type="evidence" value="ECO:0007669"/>
    <property type="project" value="TreeGrafter"/>
</dbReference>
<organism evidence="3">
    <name type="scientific">marine metagenome</name>
    <dbReference type="NCBI Taxonomy" id="408172"/>
    <lineage>
        <taxon>unclassified sequences</taxon>
        <taxon>metagenomes</taxon>
        <taxon>ecological metagenomes</taxon>
    </lineage>
</organism>
<comment type="similarity">
    <text evidence="1">Belongs to the short-chain dehydrogenases/reductases (SDR) family.</text>
</comment>
<evidence type="ECO:0000256" key="1">
    <source>
        <dbReference type="ARBA" id="ARBA00006484"/>
    </source>
</evidence>
<gene>
    <name evidence="3" type="ORF">METZ01_LOCUS456970</name>
</gene>
<evidence type="ECO:0000313" key="3">
    <source>
        <dbReference type="EMBL" id="SVE04116.1"/>
    </source>
</evidence>
<keyword evidence="2" id="KW-0560">Oxidoreductase</keyword>